<protein>
    <submittedName>
        <fullName evidence="7">RagB/SusD family nutrient uptake outer membrane protein</fullName>
    </submittedName>
</protein>
<name>A0AA49GEP1_9BACT</name>
<dbReference type="PROSITE" id="PS51257">
    <property type="entry name" value="PROKAR_LIPOPROTEIN"/>
    <property type="match status" value="1"/>
</dbReference>
<evidence type="ECO:0000313" key="8">
    <source>
        <dbReference type="Proteomes" id="UP001244443"/>
    </source>
</evidence>
<dbReference type="EMBL" id="CP129970">
    <property type="protein sequence ID" value="WKK86777.2"/>
    <property type="molecule type" value="Genomic_DNA"/>
</dbReference>
<dbReference type="Gene3D" id="1.25.40.390">
    <property type="match status" value="1"/>
</dbReference>
<sequence length="453" mass="49962">MKKFNINNLKYILILGLSFGMLSCEFEDQVDPNNPSLQQYDQDATVNELNNLIVGIESEMRSGYPLYVTATGTIARELYLFDADPRNTEDLLGKNGAVLDNNTFYLTSPYNNSYQNVKNTNILLDALDNTALVSETEKSGYRGFANTVQALQLLRVLNMLDENGIRVDIKDPDNLGPFVSKSAALEFISGLLNTGFTQLGNAGSAFPFELSSGFEGFNTPSTFAQFNRALAARVAIYREEWGAVLGLLTDSFFDPNGDLTVGPKHSFSTASGDQLNGLFKIPGNNGDMIVVHDRFLSNAERISNPNDDTDTIDQRIVWKMAKRAENAPSKDGLNGKLETALYPTPTSPIDIIRNEELVLISAEAKLQTGDITGAISDLNIIRDYAGLDPYSGAQTADAVTDELLTQRQYSLWCEGHTMVDLRRYGRLNANNLPIDREGDQVFTQFPIPLTEAE</sequence>
<keyword evidence="5" id="KW-0998">Cell outer membrane</keyword>
<evidence type="ECO:0000256" key="1">
    <source>
        <dbReference type="ARBA" id="ARBA00004442"/>
    </source>
</evidence>
<evidence type="ECO:0000259" key="6">
    <source>
        <dbReference type="Pfam" id="PF07980"/>
    </source>
</evidence>
<organism evidence="7 8">
    <name type="scientific">Marivirga arenosa</name>
    <dbReference type="NCBI Taxonomy" id="3059076"/>
    <lineage>
        <taxon>Bacteria</taxon>
        <taxon>Pseudomonadati</taxon>
        <taxon>Bacteroidota</taxon>
        <taxon>Cytophagia</taxon>
        <taxon>Cytophagales</taxon>
        <taxon>Marivirgaceae</taxon>
        <taxon>Marivirga</taxon>
    </lineage>
</organism>
<accession>A0AA49GEP1</accession>
<dbReference type="InterPro" id="IPR011990">
    <property type="entry name" value="TPR-like_helical_dom_sf"/>
</dbReference>
<dbReference type="SUPFAM" id="SSF48452">
    <property type="entry name" value="TPR-like"/>
    <property type="match status" value="1"/>
</dbReference>
<evidence type="ECO:0000256" key="3">
    <source>
        <dbReference type="ARBA" id="ARBA00022729"/>
    </source>
</evidence>
<feature type="domain" description="RagB/SusD" evidence="6">
    <location>
        <begin position="348"/>
        <end position="440"/>
    </location>
</feature>
<dbReference type="CDD" id="cd08977">
    <property type="entry name" value="SusD"/>
    <property type="match status" value="1"/>
</dbReference>
<comment type="similarity">
    <text evidence="2">Belongs to the SusD family.</text>
</comment>
<dbReference type="AlphaFoldDB" id="A0AA49GEP1"/>
<reference evidence="7" key="1">
    <citation type="submission" date="2023-08" db="EMBL/GenBank/DDBJ databases">
        <title>Comparative genomics and taxonomic characterization of three novel marine species of genus Marivirga.</title>
        <authorList>
            <person name="Muhammad N."/>
            <person name="Kim S.-G."/>
        </authorList>
    </citation>
    <scope>NUCLEOTIDE SEQUENCE [LARGE SCALE GENOMIC DNA]</scope>
    <source>
        <strain evidence="7">ABR2-2</strain>
    </source>
</reference>
<dbReference type="GO" id="GO:0009279">
    <property type="term" value="C:cell outer membrane"/>
    <property type="evidence" value="ECO:0007669"/>
    <property type="project" value="UniProtKB-SubCell"/>
</dbReference>
<dbReference type="Pfam" id="PF07980">
    <property type="entry name" value="SusD_RagB"/>
    <property type="match status" value="1"/>
</dbReference>
<keyword evidence="8" id="KW-1185">Reference proteome</keyword>
<dbReference type="Proteomes" id="UP001244443">
    <property type="component" value="Chromosome"/>
</dbReference>
<comment type="subcellular location">
    <subcellularLocation>
        <location evidence="1">Cell outer membrane</location>
    </subcellularLocation>
</comment>
<evidence type="ECO:0000256" key="4">
    <source>
        <dbReference type="ARBA" id="ARBA00023136"/>
    </source>
</evidence>
<gene>
    <name evidence="7" type="ORF">QYS48_07735</name>
</gene>
<keyword evidence="4" id="KW-0472">Membrane</keyword>
<dbReference type="RefSeq" id="WP_308357891.1">
    <property type="nucleotide sequence ID" value="NZ_CP129970.2"/>
</dbReference>
<evidence type="ECO:0000313" key="7">
    <source>
        <dbReference type="EMBL" id="WKK86777.2"/>
    </source>
</evidence>
<evidence type="ECO:0000256" key="2">
    <source>
        <dbReference type="ARBA" id="ARBA00006275"/>
    </source>
</evidence>
<proteinExistence type="inferred from homology"/>
<evidence type="ECO:0000256" key="5">
    <source>
        <dbReference type="ARBA" id="ARBA00023237"/>
    </source>
</evidence>
<keyword evidence="3" id="KW-0732">Signal</keyword>
<dbReference type="InterPro" id="IPR012944">
    <property type="entry name" value="SusD_RagB_dom"/>
</dbReference>